<keyword evidence="5" id="KW-0732">Signal</keyword>
<dbReference type="Gene3D" id="3.30.1120.10">
    <property type="match status" value="1"/>
</dbReference>
<dbReference type="SUPFAM" id="SSF53649">
    <property type="entry name" value="Alkaline phosphatase-like"/>
    <property type="match status" value="1"/>
</dbReference>
<dbReference type="InterPro" id="IPR050738">
    <property type="entry name" value="Sulfatase"/>
</dbReference>
<keyword evidence="7" id="KW-0808">Transferase</keyword>
<evidence type="ECO:0000256" key="5">
    <source>
        <dbReference type="SAM" id="SignalP"/>
    </source>
</evidence>
<feature type="chain" id="PRO_5025368556" evidence="5">
    <location>
        <begin position="27"/>
        <end position="789"/>
    </location>
</feature>
<dbReference type="PANTHER" id="PTHR42693">
    <property type="entry name" value="ARYLSULFATASE FAMILY MEMBER"/>
    <property type="match status" value="1"/>
</dbReference>
<dbReference type="PANTHER" id="PTHR42693:SF43">
    <property type="entry name" value="BLL2667 PROTEIN"/>
    <property type="match status" value="1"/>
</dbReference>
<dbReference type="GO" id="GO:0016740">
    <property type="term" value="F:transferase activity"/>
    <property type="evidence" value="ECO:0007669"/>
    <property type="project" value="UniProtKB-KW"/>
</dbReference>
<keyword evidence="8" id="KW-1185">Reference proteome</keyword>
<dbReference type="GO" id="GO:0016787">
    <property type="term" value="F:hydrolase activity"/>
    <property type="evidence" value="ECO:0007669"/>
    <property type="project" value="UniProtKB-KW"/>
</dbReference>
<evidence type="ECO:0000256" key="1">
    <source>
        <dbReference type="ARBA" id="ARBA00008779"/>
    </source>
</evidence>
<gene>
    <name evidence="7" type="ORF">GAO09_05410</name>
</gene>
<dbReference type="InterPro" id="IPR017850">
    <property type="entry name" value="Alkaline_phosphatase_core_sf"/>
</dbReference>
<organism evidence="7 8">
    <name type="scientific">Endobacterium cereale</name>
    <dbReference type="NCBI Taxonomy" id="2663029"/>
    <lineage>
        <taxon>Bacteria</taxon>
        <taxon>Pseudomonadati</taxon>
        <taxon>Pseudomonadota</taxon>
        <taxon>Alphaproteobacteria</taxon>
        <taxon>Hyphomicrobiales</taxon>
        <taxon>Rhizobiaceae</taxon>
        <taxon>Endobacterium</taxon>
    </lineage>
</organism>
<reference evidence="7 8" key="1">
    <citation type="submission" date="2019-11" db="EMBL/GenBank/DDBJ databases">
        <title>Genome analysis of Rhizobacterium cereale a novel genus and species isolated from maize roots in North Spain.</title>
        <authorList>
            <person name="Menendez E."/>
            <person name="Flores-Felix J.D."/>
            <person name="Ramirez-Bahena M.-H."/>
            <person name="Igual J.M."/>
            <person name="Garcia-Fraile P."/>
            <person name="Peix A."/>
            <person name="Velazquez E."/>
        </authorList>
    </citation>
    <scope>NUCLEOTIDE SEQUENCE [LARGE SCALE GENOMIC DNA]</scope>
    <source>
        <strain evidence="7 8">RZME27</strain>
    </source>
</reference>
<sequence>MSTRRSAVHTLLSALTALIPATCALAQGADSANQRQVILPPAEHKFDGNIGTTYKNSDQAQFPKRLQAPDGAPNVLLVLLDDVGFGQFSVAGGGVPSPAMEALAKDGLLYTRFHTTALCSPTRAALLTGRNHQVAGTGIITELATGYDGYTGIIPKDTATVAEILRQNGYNTAWIGKNHNTPIYETSMQGPFDHWPNGLGFNYFYGFMAGDTNQVRPYIFENQTPLGTPNKDDYFLSVDLADHTIQWLKDAEAIEPERSWFCYFAPAATHAPHQAPKELIEMFKGKFDRGWDEYRKQTFERQKKMGVVPQDAVLTERPQSLPAWDSLNSDQKKLYARMMEVFAAYGYHVDQQVGRVLDYVETLPDADNTMIIYIVGDNGSSAEGGFDGTLNENAFFNNYLMNHKEMLAHIDEIGTEKHFNHFPAGWAWAMDTPFQWTKQVASHLGGVRNPMIVRWPEKYRQGGEIRTQFEHVIDIAPTILDAARIPEPRSVNGTEQVPIQGKSFLSTLTDPKAKETRTSQYFEMFANRGMYKDGWWAASLASEPWVAERGEFDPFKATWELYNLDDDFTQAKNVAEQHPEKLQELSALWWAEASVNKALPLDWRGAERFSGELTGKPNLAGGRSKFVYQGVLAGLPEASAPDLKNKSFSVGAKVEIGDNANGMIFTQGGNTGGWAFYLKNGKLVTAHNYIDAEHYSVSSDTAIPSGKHDLKMDFAYEGGKEFGRAGTVTLLLNGKQIGAGKIEKTTPFKYSLSENQDVGIDTGTPVTYDYTTPFDFSGKLEEVTVEIKP</sequence>
<evidence type="ECO:0000313" key="8">
    <source>
        <dbReference type="Proteomes" id="UP000435138"/>
    </source>
</evidence>
<dbReference type="InterPro" id="IPR000917">
    <property type="entry name" value="Sulfatase_N"/>
</dbReference>
<protein>
    <submittedName>
        <fullName evidence="7">Sulfatase-like hydrolase/transferase</fullName>
    </submittedName>
</protein>
<keyword evidence="3 7" id="KW-0378">Hydrolase</keyword>
<dbReference type="EMBL" id="WIXI01000033">
    <property type="protein sequence ID" value="MQY45499.1"/>
    <property type="molecule type" value="Genomic_DNA"/>
</dbReference>
<evidence type="ECO:0000256" key="3">
    <source>
        <dbReference type="ARBA" id="ARBA00022801"/>
    </source>
</evidence>
<comment type="caution">
    <text evidence="7">The sequence shown here is derived from an EMBL/GenBank/DDBJ whole genome shotgun (WGS) entry which is preliminary data.</text>
</comment>
<dbReference type="Gene3D" id="3.40.720.10">
    <property type="entry name" value="Alkaline Phosphatase, subunit A"/>
    <property type="match status" value="1"/>
</dbReference>
<dbReference type="GO" id="GO:0046872">
    <property type="term" value="F:metal ion binding"/>
    <property type="evidence" value="ECO:0007669"/>
    <property type="project" value="UniProtKB-KW"/>
</dbReference>
<evidence type="ECO:0000256" key="4">
    <source>
        <dbReference type="ARBA" id="ARBA00022837"/>
    </source>
</evidence>
<dbReference type="CDD" id="cd16025">
    <property type="entry name" value="PAS_like"/>
    <property type="match status" value="1"/>
</dbReference>
<dbReference type="Proteomes" id="UP000435138">
    <property type="component" value="Unassembled WGS sequence"/>
</dbReference>
<accession>A0A6A8A3Z8</accession>
<evidence type="ECO:0000313" key="7">
    <source>
        <dbReference type="EMBL" id="MQY45499.1"/>
    </source>
</evidence>
<dbReference type="Pfam" id="PF00884">
    <property type="entry name" value="Sulfatase"/>
    <property type="match status" value="1"/>
</dbReference>
<feature type="domain" description="Sulfatase N-terminal" evidence="6">
    <location>
        <begin position="73"/>
        <end position="483"/>
    </location>
</feature>
<dbReference type="AlphaFoldDB" id="A0A6A8A3Z8"/>
<evidence type="ECO:0000259" key="6">
    <source>
        <dbReference type="Pfam" id="PF00884"/>
    </source>
</evidence>
<comment type="similarity">
    <text evidence="1">Belongs to the sulfatase family.</text>
</comment>
<feature type="signal peptide" evidence="5">
    <location>
        <begin position="1"/>
        <end position="26"/>
    </location>
</feature>
<keyword evidence="2" id="KW-0479">Metal-binding</keyword>
<dbReference type="InterPro" id="IPR024607">
    <property type="entry name" value="Sulfatase_CS"/>
</dbReference>
<evidence type="ECO:0000256" key="2">
    <source>
        <dbReference type="ARBA" id="ARBA00022723"/>
    </source>
</evidence>
<keyword evidence="4" id="KW-0106">Calcium</keyword>
<dbReference type="RefSeq" id="WP_153353025.1">
    <property type="nucleotide sequence ID" value="NZ_WIXI01000033.1"/>
</dbReference>
<proteinExistence type="inferred from homology"/>
<dbReference type="PROSITE" id="PS00523">
    <property type="entry name" value="SULFATASE_1"/>
    <property type="match status" value="1"/>
</dbReference>
<name>A0A6A8A3Z8_9HYPH</name>